<evidence type="ECO:0000256" key="12">
    <source>
        <dbReference type="ARBA" id="ARBA00049244"/>
    </source>
</evidence>
<comment type="caution">
    <text evidence="16">The sequence shown here is derived from an EMBL/GenBank/DDBJ whole genome shotgun (WGS) entry which is preliminary data.</text>
</comment>
<dbReference type="Proteomes" id="UP000773614">
    <property type="component" value="Unassembled WGS sequence"/>
</dbReference>
<comment type="similarity">
    <text evidence="2 13">Belongs to the DNA polymerase type-C family. DnaE2 subfamily.</text>
</comment>
<keyword evidence="11 13" id="KW-0234">DNA repair</keyword>
<accession>A0A964T5U7</accession>
<evidence type="ECO:0000256" key="4">
    <source>
        <dbReference type="ARBA" id="ARBA00017273"/>
    </source>
</evidence>
<evidence type="ECO:0000256" key="1">
    <source>
        <dbReference type="ARBA" id="ARBA00004496"/>
    </source>
</evidence>
<dbReference type="InterPro" id="IPR040982">
    <property type="entry name" value="DNA_pol3_finger"/>
</dbReference>
<dbReference type="NCBIfam" id="TIGR00594">
    <property type="entry name" value="polc"/>
    <property type="match status" value="1"/>
</dbReference>
<comment type="subcellular location">
    <subcellularLocation>
        <location evidence="1 13">Cytoplasm</location>
    </subcellularLocation>
</comment>
<dbReference type="Gene3D" id="3.20.20.140">
    <property type="entry name" value="Metal-dependent hydrolases"/>
    <property type="match status" value="1"/>
</dbReference>
<evidence type="ECO:0000256" key="5">
    <source>
        <dbReference type="ARBA" id="ARBA00022490"/>
    </source>
</evidence>
<dbReference type="RefSeq" id="WP_161141427.1">
    <property type="nucleotide sequence ID" value="NZ_SPKJ01000059.1"/>
</dbReference>
<dbReference type="InterPro" id="IPR012340">
    <property type="entry name" value="NA-bd_OB-fold"/>
</dbReference>
<dbReference type="SUPFAM" id="SSF89550">
    <property type="entry name" value="PHP domain-like"/>
    <property type="match status" value="1"/>
</dbReference>
<dbReference type="InterPro" id="IPR029460">
    <property type="entry name" value="DNAPol_HHH"/>
</dbReference>
<dbReference type="Gene3D" id="1.10.150.870">
    <property type="match status" value="1"/>
</dbReference>
<keyword evidence="17" id="KW-1185">Reference proteome</keyword>
<dbReference type="EC" id="2.7.7.7" evidence="3 13"/>
<evidence type="ECO:0000259" key="15">
    <source>
        <dbReference type="SMART" id="SM00481"/>
    </source>
</evidence>
<keyword evidence="5 13" id="KW-0963">Cytoplasm</keyword>
<dbReference type="SMART" id="SM00481">
    <property type="entry name" value="POLIIIAc"/>
    <property type="match status" value="1"/>
</dbReference>
<organism evidence="16 17">
    <name type="scientific">Propylenella binzhouense</name>
    <dbReference type="NCBI Taxonomy" id="2555902"/>
    <lineage>
        <taxon>Bacteria</taxon>
        <taxon>Pseudomonadati</taxon>
        <taxon>Pseudomonadota</taxon>
        <taxon>Alphaproteobacteria</taxon>
        <taxon>Hyphomicrobiales</taxon>
        <taxon>Propylenellaceae</taxon>
        <taxon>Propylenella</taxon>
    </lineage>
</organism>
<proteinExistence type="inferred from homology"/>
<dbReference type="Pfam" id="PF02811">
    <property type="entry name" value="PHP"/>
    <property type="match status" value="1"/>
</dbReference>
<dbReference type="GO" id="GO:0008408">
    <property type="term" value="F:3'-5' exonuclease activity"/>
    <property type="evidence" value="ECO:0007669"/>
    <property type="project" value="InterPro"/>
</dbReference>
<evidence type="ECO:0000256" key="10">
    <source>
        <dbReference type="ARBA" id="ARBA00022932"/>
    </source>
</evidence>
<keyword evidence="6 13" id="KW-0808">Transferase</keyword>
<evidence type="ECO:0000313" key="16">
    <source>
        <dbReference type="EMBL" id="MYZ49081.1"/>
    </source>
</evidence>
<dbReference type="OrthoDB" id="9803237at2"/>
<dbReference type="GO" id="GO:0006281">
    <property type="term" value="P:DNA repair"/>
    <property type="evidence" value="ECO:0007669"/>
    <property type="project" value="UniProtKB-UniRule"/>
</dbReference>
<evidence type="ECO:0000256" key="8">
    <source>
        <dbReference type="ARBA" id="ARBA00022705"/>
    </source>
</evidence>
<dbReference type="Pfam" id="PF07733">
    <property type="entry name" value="DNA_pol3_alpha"/>
    <property type="match status" value="1"/>
</dbReference>
<dbReference type="PANTHER" id="PTHR32294">
    <property type="entry name" value="DNA POLYMERASE III SUBUNIT ALPHA"/>
    <property type="match status" value="1"/>
</dbReference>
<dbReference type="InterPro" id="IPR016195">
    <property type="entry name" value="Pol/histidinol_Pase-like"/>
</dbReference>
<feature type="domain" description="Polymerase/histidinol phosphatase N-terminal" evidence="15">
    <location>
        <begin position="4"/>
        <end position="71"/>
    </location>
</feature>
<dbReference type="InterPro" id="IPR023073">
    <property type="entry name" value="DnaE2"/>
</dbReference>
<evidence type="ECO:0000313" key="17">
    <source>
        <dbReference type="Proteomes" id="UP000773614"/>
    </source>
</evidence>
<dbReference type="InterPro" id="IPR004365">
    <property type="entry name" value="NA-bd_OB_tRNA"/>
</dbReference>
<dbReference type="GO" id="GO:0003887">
    <property type="term" value="F:DNA-directed DNA polymerase activity"/>
    <property type="evidence" value="ECO:0007669"/>
    <property type="project" value="UniProtKB-UniRule"/>
</dbReference>
<sequence>MAYAELQVTTHYSFLRGASSPEELFATAGLLGLPALGVADRNSLAGIVRCHEAAKTTGVRLVVGCRLDLACGMSLLVYPTDRAAYGRLCRLLTLGKGRAGKGKCRLEWADVAEHGAGLLAVLLAGEPGDELAANLSRLRAEFGDRAYLALTPRFRPDEALRLHALAGLAARARVPTIATNDVLFHAEERRILQDVVTAVREKCTVDALGYRRERHADRFLKAPAEMARLFKNHPGDVARTLEIVDRCRFSLDEIKYQYPTEALIPGLTPQQALEKLTWEGAAERYPDGVPKKVEKQIRHELALIEELAYAPYFLTVRSIVAFARGEDILCQGRGSAANSAVCFCLAITSIDPARNNVLFERFVSRNRAEPPDIDVDFDSDRREEVIQWIYECYGRDRAALTSTVVRYRSRGAMADVGKALGFPRDVILQLTRLVWSWSSEGVTEKHARDVNLNLDDYRVKLALRLHRHLMGVPRHLSQHPGGFVLTEDRLDEIVPIEPARMEKRAVIEWDKDDIDALKMMKVDVLGLGMLGCMHRFFELLRSQKGLDYDLATVPAEDADVYDMICRADTIGVFQIESRAQQAMLPKLRPREWYDIVISIALIRPGPIVGQMVHPFIRRRLGIETYTFLTPELEEVLGRTHGVPLFQEHAMALSIRCAGFSPSKADALRRSMATFKVTGGVHHFEADFVDGMIANGYPRDFAEQMFSMIKGFGSYGFPESHSASFAIIAYASCWAKHHHPDAFLASIINAQPMGFYSVDDLVDDARRHGVEVRPVDANYSRWDCTLEPCPTSTGGFAVRLGMRLVKGLRDADAARIVAARGPALFASVEEVWLRSGVSAGAMKRLADADAFQSFDLDRRQTAWAAKGLNGEPLPLFAAADLRDGLTRPEIEEAAVTLVPLTAGEEVVEDYRNLGLTLRQHPVAFLRPELDAMNILPAAELKRARDGRRVTVAGIVRFRQMPGSAKGVVFVTLKDETAYAQLIVWPKLFEKEERLVRSAEMIGCTGRVQKDGEVIHVIAERLYDLTDMLRTIGTGDDALAVPHSRGDEIRGGGAGPDPRAPKLPMMKPRDVCIPDPTTPAAIQVRSRDFR</sequence>
<evidence type="ECO:0000256" key="2">
    <source>
        <dbReference type="ARBA" id="ARBA00007391"/>
    </source>
</evidence>
<dbReference type="InterPro" id="IPR003141">
    <property type="entry name" value="Pol/His_phosphatase_N"/>
</dbReference>
<dbReference type="CDD" id="cd07434">
    <property type="entry name" value="PHP_PolIIIA_DnaE2"/>
    <property type="match status" value="1"/>
</dbReference>
<dbReference type="Gene3D" id="2.40.50.140">
    <property type="entry name" value="Nucleic acid-binding proteins"/>
    <property type="match status" value="1"/>
</dbReference>
<keyword evidence="8 13" id="KW-0235">DNA replication</keyword>
<keyword evidence="7 13" id="KW-0548">Nucleotidyltransferase</keyword>
<dbReference type="GO" id="GO:0006260">
    <property type="term" value="P:DNA replication"/>
    <property type="evidence" value="ECO:0007669"/>
    <property type="project" value="UniProtKB-KW"/>
</dbReference>
<keyword evidence="10 13" id="KW-0239">DNA-directed DNA polymerase</keyword>
<dbReference type="InterPro" id="IPR004013">
    <property type="entry name" value="PHP_dom"/>
</dbReference>
<reference evidence="16" key="1">
    <citation type="submission" date="2019-03" db="EMBL/GenBank/DDBJ databases">
        <title>Afifella sp. nov., isolated from activated sludge.</title>
        <authorList>
            <person name="Li Q."/>
            <person name="Liu Y."/>
        </authorList>
    </citation>
    <scope>NUCLEOTIDE SEQUENCE</scope>
    <source>
        <strain evidence="16">L72</strain>
    </source>
</reference>
<evidence type="ECO:0000256" key="3">
    <source>
        <dbReference type="ARBA" id="ARBA00012417"/>
    </source>
</evidence>
<evidence type="ECO:0000256" key="7">
    <source>
        <dbReference type="ARBA" id="ARBA00022695"/>
    </source>
</evidence>
<dbReference type="EMBL" id="SPKJ01000059">
    <property type="protein sequence ID" value="MYZ49081.1"/>
    <property type="molecule type" value="Genomic_DNA"/>
</dbReference>
<dbReference type="InterPro" id="IPR004805">
    <property type="entry name" value="DnaE2/DnaE/PolC"/>
</dbReference>
<dbReference type="GO" id="GO:0005737">
    <property type="term" value="C:cytoplasm"/>
    <property type="evidence" value="ECO:0007669"/>
    <property type="project" value="UniProtKB-SubCell"/>
</dbReference>
<gene>
    <name evidence="16" type="primary">dnaE</name>
    <name evidence="13" type="synonym">dnaE2</name>
    <name evidence="16" type="ORF">E4O86_15300</name>
</gene>
<evidence type="ECO:0000256" key="13">
    <source>
        <dbReference type="HAMAP-Rule" id="MF_01902"/>
    </source>
</evidence>
<name>A0A964T5U7_9HYPH</name>
<dbReference type="CDD" id="cd04485">
    <property type="entry name" value="DnaE_OBF"/>
    <property type="match status" value="1"/>
</dbReference>
<evidence type="ECO:0000256" key="9">
    <source>
        <dbReference type="ARBA" id="ARBA00022763"/>
    </source>
</evidence>
<keyword evidence="9 13" id="KW-0227">DNA damage</keyword>
<dbReference type="HAMAP" id="MF_01902">
    <property type="entry name" value="DNApol_error_prone"/>
    <property type="match status" value="1"/>
</dbReference>
<feature type="region of interest" description="Disordered" evidence="14">
    <location>
        <begin position="1040"/>
        <end position="1076"/>
    </location>
</feature>
<comment type="catalytic activity">
    <reaction evidence="12 13">
        <text>DNA(n) + a 2'-deoxyribonucleoside 5'-triphosphate = DNA(n+1) + diphosphate</text>
        <dbReference type="Rhea" id="RHEA:22508"/>
        <dbReference type="Rhea" id="RHEA-COMP:17339"/>
        <dbReference type="Rhea" id="RHEA-COMP:17340"/>
        <dbReference type="ChEBI" id="CHEBI:33019"/>
        <dbReference type="ChEBI" id="CHEBI:61560"/>
        <dbReference type="ChEBI" id="CHEBI:173112"/>
        <dbReference type="EC" id="2.7.7.7"/>
    </reaction>
</comment>
<evidence type="ECO:0000256" key="11">
    <source>
        <dbReference type="ARBA" id="ARBA00023204"/>
    </source>
</evidence>
<evidence type="ECO:0000256" key="6">
    <source>
        <dbReference type="ARBA" id="ARBA00022679"/>
    </source>
</evidence>
<dbReference type="NCBIfam" id="NF004225">
    <property type="entry name" value="PRK05672.1"/>
    <property type="match status" value="1"/>
</dbReference>
<protein>
    <recommendedName>
        <fullName evidence="4 13">Error-prone DNA polymerase</fullName>
        <ecNumber evidence="3 13">2.7.7.7</ecNumber>
    </recommendedName>
</protein>
<dbReference type="AlphaFoldDB" id="A0A964T5U7"/>
<dbReference type="Pfam" id="PF14579">
    <property type="entry name" value="HHH_6"/>
    <property type="match status" value="1"/>
</dbReference>
<dbReference type="PANTHER" id="PTHR32294:SF4">
    <property type="entry name" value="ERROR-PRONE DNA POLYMERASE"/>
    <property type="match status" value="1"/>
</dbReference>
<dbReference type="GO" id="GO:0003676">
    <property type="term" value="F:nucleic acid binding"/>
    <property type="evidence" value="ECO:0007669"/>
    <property type="project" value="InterPro"/>
</dbReference>
<comment type="function">
    <text evidence="13">DNA polymerase involved in damage-induced mutagenesis and translesion synthesis (TLS). It is not the major replicative DNA polymerase.</text>
</comment>
<dbReference type="InterPro" id="IPR011708">
    <property type="entry name" value="DNA_pol3_alpha_NTPase_dom"/>
</dbReference>
<dbReference type="Pfam" id="PF17657">
    <property type="entry name" value="DNA_pol3_finger"/>
    <property type="match status" value="1"/>
</dbReference>
<evidence type="ECO:0000256" key="14">
    <source>
        <dbReference type="SAM" id="MobiDB-lite"/>
    </source>
</evidence>
<dbReference type="Pfam" id="PF01336">
    <property type="entry name" value="tRNA_anti-codon"/>
    <property type="match status" value="1"/>
</dbReference>